<proteinExistence type="predicted"/>
<feature type="transmembrane region" description="Helical" evidence="2">
    <location>
        <begin position="82"/>
        <end position="103"/>
    </location>
</feature>
<reference evidence="3" key="1">
    <citation type="journal article" date="2021" name="PeerJ">
        <title>Extensive microbial diversity within the chicken gut microbiome revealed by metagenomics and culture.</title>
        <authorList>
            <person name="Gilroy R."/>
            <person name="Ravi A."/>
            <person name="Getino M."/>
            <person name="Pursley I."/>
            <person name="Horton D.L."/>
            <person name="Alikhan N.F."/>
            <person name="Baker D."/>
            <person name="Gharbi K."/>
            <person name="Hall N."/>
            <person name="Watson M."/>
            <person name="Adriaenssens E.M."/>
            <person name="Foster-Nyarko E."/>
            <person name="Jarju S."/>
            <person name="Secka A."/>
            <person name="Antonio M."/>
            <person name="Oren A."/>
            <person name="Chaudhuri R.R."/>
            <person name="La Ragione R."/>
            <person name="Hildebrand F."/>
            <person name="Pallen M.J."/>
        </authorList>
    </citation>
    <scope>NUCLEOTIDE SEQUENCE</scope>
    <source>
        <strain evidence="3">ChiSxjej3B15-572</strain>
    </source>
</reference>
<evidence type="ECO:0000256" key="1">
    <source>
        <dbReference type="SAM" id="MobiDB-lite"/>
    </source>
</evidence>
<feature type="compositionally biased region" description="Basic residues" evidence="1">
    <location>
        <begin position="23"/>
        <end position="34"/>
    </location>
</feature>
<sequence length="223" mass="24449">MDNKDKNDKKRLSRVELYDSPKSQKRSFLSRKRASQPATPINNDESSNTVNSRRRQIVDRPQKSHHGGFFSRLFNGRHRGKLYKTILFALLGILVVMIIVFAVKQQHPVNTDSTDTSVSSSSSSHHSRKHKRSHSSSSDDNDNYGDSDNQATYQIPASRSDNNGNSSQGQNNNNQGGSSNQSGQSNNNGQSDSQNQQQQQPAQQPSAPSGGQQAPANGSGAKK</sequence>
<comment type="caution">
    <text evidence="3">The sequence shown here is derived from an EMBL/GenBank/DDBJ whole genome shotgun (WGS) entry which is preliminary data.</text>
</comment>
<keyword evidence="2" id="KW-0472">Membrane</keyword>
<feature type="compositionally biased region" description="Low complexity" evidence="1">
    <location>
        <begin position="112"/>
        <end position="124"/>
    </location>
</feature>
<dbReference type="EMBL" id="DXFH01000011">
    <property type="protein sequence ID" value="HIX35384.1"/>
    <property type="molecule type" value="Genomic_DNA"/>
</dbReference>
<reference evidence="3" key="2">
    <citation type="submission" date="2021-04" db="EMBL/GenBank/DDBJ databases">
        <authorList>
            <person name="Gilroy R."/>
        </authorList>
    </citation>
    <scope>NUCLEOTIDE SEQUENCE</scope>
    <source>
        <strain evidence="3">ChiSxjej3B15-572</strain>
    </source>
</reference>
<keyword evidence="2" id="KW-0812">Transmembrane</keyword>
<evidence type="ECO:0000313" key="4">
    <source>
        <dbReference type="Proteomes" id="UP000824231"/>
    </source>
</evidence>
<feature type="compositionally biased region" description="Low complexity" evidence="1">
    <location>
        <begin position="160"/>
        <end position="216"/>
    </location>
</feature>
<gene>
    <name evidence="3" type="ORF">H9856_03120</name>
</gene>
<dbReference type="AlphaFoldDB" id="A0A9D1VHL3"/>
<keyword evidence="2" id="KW-1133">Transmembrane helix</keyword>
<feature type="compositionally biased region" description="Polar residues" evidence="1">
    <location>
        <begin position="36"/>
        <end position="51"/>
    </location>
</feature>
<organism evidence="3 4">
    <name type="scientific">Candidatus Limosilactobacillus merdigallinarum</name>
    <dbReference type="NCBI Taxonomy" id="2838652"/>
    <lineage>
        <taxon>Bacteria</taxon>
        <taxon>Bacillati</taxon>
        <taxon>Bacillota</taxon>
        <taxon>Bacilli</taxon>
        <taxon>Lactobacillales</taxon>
        <taxon>Lactobacillaceae</taxon>
        <taxon>Limosilactobacillus</taxon>
    </lineage>
</organism>
<accession>A0A9D1VHL3</accession>
<evidence type="ECO:0000256" key="2">
    <source>
        <dbReference type="SAM" id="Phobius"/>
    </source>
</evidence>
<protein>
    <submittedName>
        <fullName evidence="3">Uncharacterized protein</fullName>
    </submittedName>
</protein>
<feature type="region of interest" description="Disordered" evidence="1">
    <location>
        <begin position="110"/>
        <end position="223"/>
    </location>
</feature>
<feature type="compositionally biased region" description="Basic and acidic residues" evidence="1">
    <location>
        <begin position="1"/>
        <end position="19"/>
    </location>
</feature>
<feature type="region of interest" description="Disordered" evidence="1">
    <location>
        <begin position="1"/>
        <end position="73"/>
    </location>
</feature>
<dbReference type="Proteomes" id="UP000824231">
    <property type="component" value="Unassembled WGS sequence"/>
</dbReference>
<evidence type="ECO:0000313" key="3">
    <source>
        <dbReference type="EMBL" id="HIX35384.1"/>
    </source>
</evidence>
<feature type="compositionally biased region" description="Basic residues" evidence="1">
    <location>
        <begin position="125"/>
        <end position="134"/>
    </location>
</feature>
<feature type="compositionally biased region" description="Polar residues" evidence="1">
    <location>
        <begin position="146"/>
        <end position="159"/>
    </location>
</feature>
<name>A0A9D1VHL3_9LACO</name>